<dbReference type="SMART" id="SM00481">
    <property type="entry name" value="POLIIIAc"/>
    <property type="match status" value="1"/>
</dbReference>
<dbReference type="PaxDb" id="589924-Ferp_2243"/>
<proteinExistence type="predicted"/>
<dbReference type="PANTHER" id="PTHR42924:SF3">
    <property type="entry name" value="POLYMERASE_HISTIDINOL PHOSPHATASE N-TERMINAL DOMAIN-CONTAINING PROTEIN"/>
    <property type="match status" value="1"/>
</dbReference>
<organism evidence="2 3">
    <name type="scientific">Ferroglobus placidus (strain DSM 10642 / AEDII12DO)</name>
    <dbReference type="NCBI Taxonomy" id="589924"/>
    <lineage>
        <taxon>Archaea</taxon>
        <taxon>Methanobacteriati</taxon>
        <taxon>Methanobacteriota</taxon>
        <taxon>Archaeoglobi</taxon>
        <taxon>Archaeoglobales</taxon>
        <taxon>Archaeoglobaceae</taxon>
        <taxon>Ferroglobus</taxon>
    </lineage>
</organism>
<name>D3S0X8_FERPA</name>
<reference evidence="3" key="1">
    <citation type="submission" date="2010-02" db="EMBL/GenBank/DDBJ databases">
        <title>Complete sequence of Ferroglobus placidus DSM 10642.</title>
        <authorList>
            <consortium name="US DOE Joint Genome Institute"/>
            <person name="Lucas S."/>
            <person name="Copeland A."/>
            <person name="Lapidus A."/>
            <person name="Cheng J.-F."/>
            <person name="Bruce D."/>
            <person name="Goodwin L."/>
            <person name="Pitluck S."/>
            <person name="Saunders E."/>
            <person name="Brettin T."/>
            <person name="Detter J.C."/>
            <person name="Han C."/>
            <person name="Tapia R."/>
            <person name="Larimer F."/>
            <person name="Land M."/>
            <person name="Hauser L."/>
            <person name="Kyrpides N."/>
            <person name="Ivanova N."/>
            <person name="Holmes D."/>
            <person name="Lovley D."/>
            <person name="Kyrpides N."/>
            <person name="Anderson I.J."/>
            <person name="Woyke T."/>
        </authorList>
    </citation>
    <scope>NUCLEOTIDE SEQUENCE [LARGE SCALE GENOMIC DNA]</scope>
    <source>
        <strain evidence="3">DSM 10642 / AEDII12DO</strain>
    </source>
</reference>
<dbReference type="Gene3D" id="3.20.20.140">
    <property type="entry name" value="Metal-dependent hydrolases"/>
    <property type="match status" value="1"/>
</dbReference>
<dbReference type="GO" id="GO:0035312">
    <property type="term" value="F:5'-3' DNA exonuclease activity"/>
    <property type="evidence" value="ECO:0007669"/>
    <property type="project" value="TreeGrafter"/>
</dbReference>
<evidence type="ECO:0000259" key="1">
    <source>
        <dbReference type="SMART" id="SM00481"/>
    </source>
</evidence>
<dbReference type="InterPro" id="IPR004013">
    <property type="entry name" value="PHP_dom"/>
</dbReference>
<accession>D3S0X8</accession>
<dbReference type="PANTHER" id="PTHR42924">
    <property type="entry name" value="EXONUCLEASE"/>
    <property type="match status" value="1"/>
</dbReference>
<dbReference type="AlphaFoldDB" id="D3S0X8"/>
<keyword evidence="3" id="KW-1185">Reference proteome</keyword>
<feature type="domain" description="Polymerase/histidinol phosphatase N-terminal" evidence="1">
    <location>
        <begin position="3"/>
        <end position="70"/>
    </location>
</feature>
<evidence type="ECO:0000313" key="2">
    <source>
        <dbReference type="EMBL" id="ADC66369.1"/>
    </source>
</evidence>
<dbReference type="GO" id="GO:0004534">
    <property type="term" value="F:5'-3' RNA exonuclease activity"/>
    <property type="evidence" value="ECO:0007669"/>
    <property type="project" value="TreeGrafter"/>
</dbReference>
<dbReference type="NCBIfam" id="NF038032">
    <property type="entry name" value="CehA_McbA_metalo"/>
    <property type="match status" value="1"/>
</dbReference>
<dbReference type="HOGENOM" id="CLU_072983_1_0_2"/>
<dbReference type="SUPFAM" id="SSF89550">
    <property type="entry name" value="PHP domain-like"/>
    <property type="match status" value="1"/>
</dbReference>
<dbReference type="Pfam" id="PF13263">
    <property type="entry name" value="PHP_C"/>
    <property type="match status" value="1"/>
</dbReference>
<dbReference type="InterPro" id="IPR003141">
    <property type="entry name" value="Pol/His_phosphatase_N"/>
</dbReference>
<dbReference type="InterPro" id="IPR016195">
    <property type="entry name" value="Pol/histidinol_Pase-like"/>
</dbReference>
<dbReference type="Pfam" id="PF02811">
    <property type="entry name" value="PHP"/>
    <property type="match status" value="1"/>
</dbReference>
<dbReference type="GeneID" id="8779782"/>
<dbReference type="EMBL" id="CP001899">
    <property type="protein sequence ID" value="ADC66369.1"/>
    <property type="molecule type" value="Genomic_DNA"/>
</dbReference>
<dbReference type="KEGG" id="fpl:Ferp_2243"/>
<reference evidence="2 3" key="2">
    <citation type="journal article" date="2011" name="Stand. Genomic Sci.">
        <title>Complete genome sequence of Ferroglobus placidus AEDII12DO.</title>
        <authorList>
            <person name="Anderson I."/>
            <person name="Risso C."/>
            <person name="Holmes D."/>
            <person name="Lucas S."/>
            <person name="Copeland A."/>
            <person name="Lapidus A."/>
            <person name="Cheng J.F."/>
            <person name="Bruce D."/>
            <person name="Goodwin L."/>
            <person name="Pitluck S."/>
            <person name="Saunders E."/>
            <person name="Brettin T."/>
            <person name="Detter J.C."/>
            <person name="Han C."/>
            <person name="Tapia R."/>
            <person name="Larimer F."/>
            <person name="Land M."/>
            <person name="Hauser L."/>
            <person name="Woyke T."/>
            <person name="Lovley D."/>
            <person name="Kyrpides N."/>
            <person name="Ivanova N."/>
        </authorList>
    </citation>
    <scope>NUCLEOTIDE SEQUENCE [LARGE SCALE GENOMIC DNA]</scope>
    <source>
        <strain evidence="3">DSM 10642 / AEDII12DO</strain>
    </source>
</reference>
<dbReference type="Proteomes" id="UP000002613">
    <property type="component" value="Chromosome"/>
</dbReference>
<evidence type="ECO:0000313" key="3">
    <source>
        <dbReference type="Proteomes" id="UP000002613"/>
    </source>
</evidence>
<sequence>MIAELHVHSNHSDGRDSVKKLLDRALEIGIEVISITDHDTVNGSLEAIEIVEEEHLPLKVIPGFEASTTEGHLLVYGVRNDFDKGIPFEEAVEKVRKHGGVCYVAHPFQIERKGAWRIGALRKADGIEGFNSKYIIGFFNFLSLTIAKKLNKPVIAGSDAHSAKALGYGITILRGEPLKALKNGDVSISGKRMPLKVWLSDSLGLF</sequence>
<dbReference type="STRING" id="589924.Ferp_2243"/>
<dbReference type="RefSeq" id="WP_012966707.1">
    <property type="nucleotide sequence ID" value="NC_013849.1"/>
</dbReference>
<protein>
    <submittedName>
        <fullName evidence="2">PHP domain protein</fullName>
    </submittedName>
</protein>
<dbReference type="OrthoDB" id="50465at2157"/>
<gene>
    <name evidence="2" type="ordered locus">Ferp_2243</name>
</gene>
<dbReference type="eggNOG" id="arCOG00302">
    <property type="taxonomic scope" value="Archaea"/>
</dbReference>
<dbReference type="InterPro" id="IPR052018">
    <property type="entry name" value="PHP_domain"/>
</dbReference>